<dbReference type="CDD" id="cd17546">
    <property type="entry name" value="REC_hyHK_CKI1_RcsC-like"/>
    <property type="match status" value="1"/>
</dbReference>
<dbReference type="Gene3D" id="1.20.120.160">
    <property type="entry name" value="HPT domain"/>
    <property type="match status" value="1"/>
</dbReference>
<dbReference type="eggNOG" id="COG0784">
    <property type="taxonomic scope" value="Bacteria"/>
</dbReference>
<dbReference type="eggNOG" id="COG2205">
    <property type="taxonomic scope" value="Bacteria"/>
</dbReference>
<dbReference type="InterPro" id="IPR016132">
    <property type="entry name" value="Phyto_chromo_attachment"/>
</dbReference>
<feature type="modified residue" description="4-aspartylphosphate" evidence="18">
    <location>
        <position position="1021"/>
    </location>
</feature>
<dbReference type="Proteomes" id="UP000001635">
    <property type="component" value="Chromosome"/>
</dbReference>
<dbReference type="PROSITE" id="PS50109">
    <property type="entry name" value="HIS_KIN"/>
    <property type="match status" value="1"/>
</dbReference>
<dbReference type="InterPro" id="IPR036097">
    <property type="entry name" value="HisK_dim/P_sf"/>
</dbReference>
<keyword evidence="11" id="KW-0067">ATP-binding</keyword>
<dbReference type="InterPro" id="IPR029016">
    <property type="entry name" value="GAF-like_dom_sf"/>
</dbReference>
<keyword evidence="8" id="KW-0812">Transmembrane</keyword>
<evidence type="ECO:0000256" key="8">
    <source>
        <dbReference type="ARBA" id="ARBA00022692"/>
    </source>
</evidence>
<feature type="domain" description="Response regulatory" evidence="22">
    <location>
        <begin position="1116"/>
        <end position="1234"/>
    </location>
</feature>
<dbReference type="PANTHER" id="PTHR45339:SF1">
    <property type="entry name" value="HYBRID SIGNAL TRANSDUCTION HISTIDINE KINASE J"/>
    <property type="match status" value="1"/>
</dbReference>
<dbReference type="PROSITE" id="PS50894">
    <property type="entry name" value="HPT"/>
    <property type="match status" value="1"/>
</dbReference>
<comment type="subunit">
    <text evidence="15">At low DSF concentrations, interacts with RpfF.</text>
</comment>
<evidence type="ECO:0000256" key="10">
    <source>
        <dbReference type="ARBA" id="ARBA00022777"/>
    </source>
</evidence>
<dbReference type="PANTHER" id="PTHR45339">
    <property type="entry name" value="HYBRID SIGNAL TRANSDUCTION HISTIDINE KINASE J"/>
    <property type="match status" value="1"/>
</dbReference>
<feature type="domain" description="Phytochrome chromophore attachment site" evidence="20">
    <location>
        <begin position="559"/>
        <end position="701"/>
    </location>
</feature>
<dbReference type="Gene3D" id="3.30.450.20">
    <property type="entry name" value="PAS domain"/>
    <property type="match status" value="3"/>
</dbReference>
<feature type="domain" description="HPt" evidence="25">
    <location>
        <begin position="1278"/>
        <end position="1370"/>
    </location>
</feature>
<dbReference type="SUPFAM" id="SSF47226">
    <property type="entry name" value="Histidine-containing phosphotransfer domain, HPT domain"/>
    <property type="match status" value="1"/>
</dbReference>
<evidence type="ECO:0000256" key="2">
    <source>
        <dbReference type="ARBA" id="ARBA00004651"/>
    </source>
</evidence>
<evidence type="ECO:0000256" key="7">
    <source>
        <dbReference type="ARBA" id="ARBA00022679"/>
    </source>
</evidence>
<dbReference type="SMART" id="SM00091">
    <property type="entry name" value="PAS"/>
    <property type="match status" value="2"/>
</dbReference>
<dbReference type="GO" id="GO:0005886">
    <property type="term" value="C:plasma membrane"/>
    <property type="evidence" value="ECO:0007669"/>
    <property type="project" value="UniProtKB-SubCell"/>
</dbReference>
<dbReference type="PROSITE" id="PS50112">
    <property type="entry name" value="PAS"/>
    <property type="match status" value="2"/>
</dbReference>
<evidence type="ECO:0000256" key="14">
    <source>
        <dbReference type="ARBA" id="ARBA00023136"/>
    </source>
</evidence>
<keyword evidence="13" id="KW-0902">Two-component regulatory system</keyword>
<dbReference type="InterPro" id="IPR011006">
    <property type="entry name" value="CheY-like_superfamily"/>
</dbReference>
<dbReference type="CDD" id="cd00082">
    <property type="entry name" value="HisKA"/>
    <property type="match status" value="1"/>
</dbReference>
<dbReference type="InterPro" id="IPR003661">
    <property type="entry name" value="HisK_dim/P_dom"/>
</dbReference>
<keyword evidence="5" id="KW-1003">Cell membrane</keyword>
<dbReference type="Gene3D" id="3.40.50.2300">
    <property type="match status" value="2"/>
</dbReference>
<dbReference type="InterPro" id="IPR013655">
    <property type="entry name" value="PAS_fold_3"/>
</dbReference>
<dbReference type="Gene3D" id="3.30.565.10">
    <property type="entry name" value="Histidine kinase-like ATPase, C-terminal domain"/>
    <property type="match status" value="1"/>
</dbReference>
<keyword evidence="6 18" id="KW-0597">Phosphoprotein</keyword>
<keyword evidence="12" id="KW-1133">Transmembrane helix</keyword>
<feature type="domain" description="Response regulatory" evidence="22">
    <location>
        <begin position="972"/>
        <end position="1091"/>
    </location>
</feature>
<comment type="similarity">
    <text evidence="3">In the N-terminal section; belongs to the phytochrome family.</text>
</comment>
<evidence type="ECO:0000259" key="20">
    <source>
        <dbReference type="PROSITE" id="PS50046"/>
    </source>
</evidence>
<dbReference type="EC" id="2.7.13.3" evidence="4"/>
<dbReference type="InterPro" id="IPR035965">
    <property type="entry name" value="PAS-like_dom_sf"/>
</dbReference>
<dbReference type="Pfam" id="PF13426">
    <property type="entry name" value="PAS_9"/>
    <property type="match status" value="1"/>
</dbReference>
<dbReference type="HOGENOM" id="CLU_255982_0_0_10"/>
<dbReference type="InterPro" id="IPR004358">
    <property type="entry name" value="Sig_transdc_His_kin-like_C"/>
</dbReference>
<dbReference type="FunFam" id="3.30.565.10:FF:000010">
    <property type="entry name" value="Sensor histidine kinase RcsC"/>
    <property type="match status" value="1"/>
</dbReference>
<dbReference type="InterPro" id="IPR000014">
    <property type="entry name" value="PAS"/>
</dbReference>
<dbReference type="Pfam" id="PF00512">
    <property type="entry name" value="HisKA"/>
    <property type="match status" value="1"/>
</dbReference>
<dbReference type="PROSITE" id="PS50113">
    <property type="entry name" value="PAC"/>
    <property type="match status" value="1"/>
</dbReference>
<evidence type="ECO:0000256" key="9">
    <source>
        <dbReference type="ARBA" id="ARBA00022741"/>
    </source>
</evidence>
<feature type="domain" description="Histidine kinase" evidence="21">
    <location>
        <begin position="735"/>
        <end position="957"/>
    </location>
</feature>
<evidence type="ECO:0000256" key="13">
    <source>
        <dbReference type="ARBA" id="ARBA00023012"/>
    </source>
</evidence>
<dbReference type="RefSeq" id="WP_014023011.1">
    <property type="nucleotide sequence ID" value="NC_015914.1"/>
</dbReference>
<evidence type="ECO:0000256" key="19">
    <source>
        <dbReference type="SAM" id="MobiDB-lite"/>
    </source>
</evidence>
<keyword evidence="27" id="KW-1185">Reference proteome</keyword>
<dbReference type="SUPFAM" id="SSF55874">
    <property type="entry name" value="ATPase domain of HSP90 chaperone/DNA topoisomerase II/histidine kinase"/>
    <property type="match status" value="1"/>
</dbReference>
<dbReference type="InterPro" id="IPR036641">
    <property type="entry name" value="HPT_dom_sf"/>
</dbReference>
<evidence type="ECO:0000256" key="17">
    <source>
        <dbReference type="PROSITE-ProRule" id="PRU00110"/>
    </source>
</evidence>
<evidence type="ECO:0000256" key="1">
    <source>
        <dbReference type="ARBA" id="ARBA00000085"/>
    </source>
</evidence>
<dbReference type="SMART" id="SM00388">
    <property type="entry name" value="HisKA"/>
    <property type="match status" value="1"/>
</dbReference>
<gene>
    <name evidence="26" type="ordered locus">Cycma_5048</name>
</gene>
<comment type="catalytic activity">
    <reaction evidence="1">
        <text>ATP + protein L-histidine = ADP + protein N-phospho-L-histidine.</text>
        <dbReference type="EC" id="2.7.13.3"/>
    </reaction>
</comment>
<evidence type="ECO:0000313" key="26">
    <source>
        <dbReference type="EMBL" id="AEL28732.1"/>
    </source>
</evidence>
<dbReference type="STRING" id="880070.Cycma_5048"/>
<dbReference type="eggNOG" id="COG2198">
    <property type="taxonomic scope" value="Bacteria"/>
</dbReference>
<feature type="compositionally biased region" description="Polar residues" evidence="19">
    <location>
        <begin position="1"/>
        <end position="13"/>
    </location>
</feature>
<dbReference type="SUPFAM" id="SSF55785">
    <property type="entry name" value="PYP-like sensor domain (PAS domain)"/>
    <property type="match status" value="3"/>
</dbReference>
<evidence type="ECO:0000256" key="4">
    <source>
        <dbReference type="ARBA" id="ARBA00012438"/>
    </source>
</evidence>
<dbReference type="SMART" id="SM00387">
    <property type="entry name" value="HATPase_c"/>
    <property type="match status" value="1"/>
</dbReference>
<comment type="subcellular location">
    <subcellularLocation>
        <location evidence="2">Cell membrane</location>
        <topology evidence="2">Multi-pass membrane protein</topology>
    </subcellularLocation>
</comment>
<evidence type="ECO:0000256" key="5">
    <source>
        <dbReference type="ARBA" id="ARBA00022475"/>
    </source>
</evidence>
<feature type="region of interest" description="Disordered" evidence="19">
    <location>
        <begin position="1"/>
        <end position="25"/>
    </location>
</feature>
<dbReference type="SMART" id="SM00065">
    <property type="entry name" value="GAF"/>
    <property type="match status" value="1"/>
</dbReference>
<evidence type="ECO:0000256" key="18">
    <source>
        <dbReference type="PROSITE-ProRule" id="PRU00169"/>
    </source>
</evidence>
<evidence type="ECO:0000256" key="6">
    <source>
        <dbReference type="ARBA" id="ARBA00022553"/>
    </source>
</evidence>
<dbReference type="InterPro" id="IPR003594">
    <property type="entry name" value="HATPase_dom"/>
</dbReference>
<dbReference type="eggNOG" id="COG2202">
    <property type="taxonomic scope" value="Bacteria"/>
</dbReference>
<evidence type="ECO:0000259" key="22">
    <source>
        <dbReference type="PROSITE" id="PS50110"/>
    </source>
</evidence>
<organism evidence="26 27">
    <name type="scientific">Cyclobacterium marinum (strain ATCC 25205 / DSM 745 / LMG 13164 / NCIMB 1802)</name>
    <name type="common">Flectobacillus marinus</name>
    <dbReference type="NCBI Taxonomy" id="880070"/>
    <lineage>
        <taxon>Bacteria</taxon>
        <taxon>Pseudomonadati</taxon>
        <taxon>Bacteroidota</taxon>
        <taxon>Cytophagia</taxon>
        <taxon>Cytophagales</taxon>
        <taxon>Cyclobacteriaceae</taxon>
        <taxon>Cyclobacterium</taxon>
    </lineage>
</organism>
<evidence type="ECO:0000256" key="15">
    <source>
        <dbReference type="ARBA" id="ARBA00064003"/>
    </source>
</evidence>
<evidence type="ECO:0000259" key="23">
    <source>
        <dbReference type="PROSITE" id="PS50112"/>
    </source>
</evidence>
<dbReference type="Gene3D" id="3.30.450.40">
    <property type="match status" value="1"/>
</dbReference>
<dbReference type="GO" id="GO:0005524">
    <property type="term" value="F:ATP binding"/>
    <property type="evidence" value="ECO:0007669"/>
    <property type="project" value="UniProtKB-KW"/>
</dbReference>
<dbReference type="PROSITE" id="PS50110">
    <property type="entry name" value="RESPONSE_REGULATORY"/>
    <property type="match status" value="2"/>
</dbReference>
<dbReference type="Pfam" id="PF00072">
    <property type="entry name" value="Response_reg"/>
    <property type="match status" value="2"/>
</dbReference>
<dbReference type="InterPro" id="IPR036890">
    <property type="entry name" value="HATPase_C_sf"/>
</dbReference>
<proteinExistence type="inferred from homology"/>
<sequence>MKKNISDNNTENTGHNKKMNPENNSRQQISSKIVALAQKLSACNHSFLGVLQDEVICILSASGIETNQNIPKNDPFYYFLENIKEFKAIHEIHNEKELTGSKYLNEIGDIKYLAILPIINKDNSTLGFIVVFNEEIPAENLNVAENLDLLYPQAKEVLIAQAGELEDQILSKAMVLSQDLITILGSDGKIIKVNKAFKTLLGYDEKEISDKPVLDYIHPDDVKSTMKQIQLLIKGEEQTAIFYHRLKCHNGEYKTFAWRATGDLENNLVFAIGRDISEETKNKERLLASEEKFRSFFENSQGLMLTHDMEGNFLSFNSYGARLLGYTVEEMLTKKLWDIIPSKFRFEIDDYIKEIKENGEAQGLMTTFQANGQLKVWLYSNKLEKDHFGKQYVIGNSIDITERLRLEKRIQNAKEFLNQTHAMAKIGGWKYDVEKQSINWTDITKSIFGVSDDYIPDLESGINFYKEGESRDKVKEVIDLAMHYGKPWDERLKIINDKGKEIWVRTLGEAHIEDGKCLYLSGTIQDIDEEVKKEKQLIQKEQMLGAISKATDELLSNNKLYEAIPNSLEIIGKSVGVDRIYYFENSIGDEGEKYTSQRFEWSNDSVEAQINNPDLQNIPLEAFGDFVFPMENNEVFMAIISNLPDESETKQFLDNQNIKSILTIPIFTENGFWGFIGYDDCTNEREWSKAELSLLRSFANSISNAIDRNILEKNLIESKEIAEKASLAKSEFLANMSHEIRTPLNGIIGFTDLLVKTELDETQSQYINIVNQSAVSLLNIINDILDFSKIEAGKLELEIIKSDIFELSGQATDVVSYQAQQKGVEMLLNIEKSLPRFIQVDDIRLKQILINLLGNAVKFTDKGEIELKIHTLNKIDKNKRVIRFEVRDTGIGISEEYQKRIFDAFMQEDGSTTKKYGGTGLGLTISNKLLSMMGSELQLNSKLNEGSTFYFDLELVTEEGELEPLADYPLNNVLVVDDNSNNRYILKEIFSLNDIKVDEAENGFEALKQIESNDYDVVLMDLNMPYMDGIETTKKIRENFTNKKSQVPILLLHSSAEDDYILKQCKELSINRRISKPIKNKELFEALSKLQPPKQSTSRGTVEQADTGKKETVGARVLIAEDNSINMFLAKTIVLKVSPKVEIFEATNGLDAYEMATEFLPDIILMDIQMPIMSGHEATKKLKENPKTKDIPIIAITAGNIKGEKEKCMASGMSDFVPKPIVEKNIIYIFDRWLNTKETEKTSEEEELNEMPAEKDGAITEQKDHFDVDKVKEFLGDEPEIIKEVLKLTIHELEQSKTVLANHYTNKDLGGLSSEGHKLKGSALTAGLGEVYKTALALEEMKTLDLPLAKKLIDSFDAEYNLVVDLINDYIARGN</sequence>
<evidence type="ECO:0000256" key="16">
    <source>
        <dbReference type="ARBA" id="ARBA00068150"/>
    </source>
</evidence>
<dbReference type="SUPFAM" id="SSF55781">
    <property type="entry name" value="GAF domain-like"/>
    <property type="match status" value="1"/>
</dbReference>
<keyword evidence="9" id="KW-0547">Nucleotide-binding</keyword>
<feature type="modified residue" description="4-aspartylphosphate" evidence="18">
    <location>
        <position position="1167"/>
    </location>
</feature>
<evidence type="ECO:0000313" key="27">
    <source>
        <dbReference type="Proteomes" id="UP000001635"/>
    </source>
</evidence>
<dbReference type="KEGG" id="cmr:Cycma_5048"/>
<dbReference type="Pfam" id="PF08447">
    <property type="entry name" value="PAS_3"/>
    <property type="match status" value="2"/>
</dbReference>
<dbReference type="PROSITE" id="PS50046">
    <property type="entry name" value="PHYTOCHROME_2"/>
    <property type="match status" value="1"/>
</dbReference>
<dbReference type="Pfam" id="PF02518">
    <property type="entry name" value="HATPase_c"/>
    <property type="match status" value="1"/>
</dbReference>
<evidence type="ECO:0000259" key="24">
    <source>
        <dbReference type="PROSITE" id="PS50113"/>
    </source>
</evidence>
<dbReference type="InterPro" id="IPR003018">
    <property type="entry name" value="GAF"/>
</dbReference>
<dbReference type="NCBIfam" id="TIGR00229">
    <property type="entry name" value="sensory_box"/>
    <property type="match status" value="3"/>
</dbReference>
<dbReference type="SUPFAM" id="SSF52172">
    <property type="entry name" value="CheY-like"/>
    <property type="match status" value="2"/>
</dbReference>
<feature type="domain" description="PAS" evidence="23">
    <location>
        <begin position="166"/>
        <end position="236"/>
    </location>
</feature>
<feature type="domain" description="PAS" evidence="23">
    <location>
        <begin position="289"/>
        <end position="359"/>
    </location>
</feature>
<protein>
    <recommendedName>
        <fullName evidence="16">Sensory/regulatory protein RpfC</fullName>
        <ecNumber evidence="4">2.7.13.3</ecNumber>
    </recommendedName>
</protein>
<dbReference type="GO" id="GO:0000155">
    <property type="term" value="F:phosphorelay sensor kinase activity"/>
    <property type="evidence" value="ECO:0007669"/>
    <property type="project" value="InterPro"/>
</dbReference>
<dbReference type="Pfam" id="PF01627">
    <property type="entry name" value="Hpt"/>
    <property type="match status" value="1"/>
</dbReference>
<dbReference type="EMBL" id="CP002955">
    <property type="protein sequence ID" value="AEL28732.1"/>
    <property type="molecule type" value="Genomic_DNA"/>
</dbReference>
<dbReference type="FunFam" id="1.10.287.130:FF:000002">
    <property type="entry name" value="Two-component osmosensing histidine kinase"/>
    <property type="match status" value="1"/>
</dbReference>
<dbReference type="InterPro" id="IPR008207">
    <property type="entry name" value="Sig_transdc_His_kin_Hpt_dom"/>
</dbReference>
<accession>G0J8D2</accession>
<dbReference type="PRINTS" id="PR00344">
    <property type="entry name" value="BCTRLSENSOR"/>
</dbReference>
<evidence type="ECO:0000256" key="12">
    <source>
        <dbReference type="ARBA" id="ARBA00022989"/>
    </source>
</evidence>
<dbReference type="Gene3D" id="1.10.287.130">
    <property type="match status" value="1"/>
</dbReference>
<evidence type="ECO:0000259" key="25">
    <source>
        <dbReference type="PROSITE" id="PS50894"/>
    </source>
</evidence>
<dbReference type="InterPro" id="IPR000700">
    <property type="entry name" value="PAS-assoc_C"/>
</dbReference>
<keyword evidence="14" id="KW-0472">Membrane</keyword>
<dbReference type="SMART" id="SM00448">
    <property type="entry name" value="REC"/>
    <property type="match status" value="2"/>
</dbReference>
<dbReference type="eggNOG" id="COG2203">
    <property type="taxonomic scope" value="Bacteria"/>
</dbReference>
<dbReference type="SUPFAM" id="SSF47384">
    <property type="entry name" value="Homodimeric domain of signal transducing histidine kinase"/>
    <property type="match status" value="1"/>
</dbReference>
<evidence type="ECO:0000256" key="11">
    <source>
        <dbReference type="ARBA" id="ARBA00022840"/>
    </source>
</evidence>
<dbReference type="OrthoDB" id="9811889at2"/>
<dbReference type="CDD" id="cd00130">
    <property type="entry name" value="PAS"/>
    <property type="match status" value="2"/>
</dbReference>
<dbReference type="InterPro" id="IPR005467">
    <property type="entry name" value="His_kinase_dom"/>
</dbReference>
<reference evidence="27" key="1">
    <citation type="submission" date="2011-07" db="EMBL/GenBank/DDBJ databases">
        <title>The complete genome of Cyclobacterium marinum DSM 745.</title>
        <authorList>
            <person name="Lucas S."/>
            <person name="Han J."/>
            <person name="Lapidus A."/>
            <person name="Bruce D."/>
            <person name="Goodwin L."/>
            <person name="Pitluck S."/>
            <person name="Peters L."/>
            <person name="Kyrpides N."/>
            <person name="Mavromatis K."/>
            <person name="Ivanova N."/>
            <person name="Ovchinnikova G."/>
            <person name="Chertkov O."/>
            <person name="Detter J.C."/>
            <person name="Tapia R."/>
            <person name="Han C."/>
            <person name="Land M."/>
            <person name="Hauser L."/>
            <person name="Markowitz V."/>
            <person name="Cheng J.-F."/>
            <person name="Hugenholtz P."/>
            <person name="Woyke T."/>
            <person name="Wu D."/>
            <person name="Tindall B."/>
            <person name="Schuetze A."/>
            <person name="Brambilla E."/>
            <person name="Klenk H.-P."/>
            <person name="Eisen J.A."/>
        </authorList>
    </citation>
    <scope>NUCLEOTIDE SEQUENCE [LARGE SCALE GENOMIC DNA]</scope>
    <source>
        <strain evidence="27">ATCC 25205 / DSM 745 / LMG 13164 / NCIMB 1802</strain>
    </source>
</reference>
<name>G0J8D2_CYCMS</name>
<dbReference type="InterPro" id="IPR001789">
    <property type="entry name" value="Sig_transdc_resp-reg_receiver"/>
</dbReference>
<keyword evidence="7" id="KW-0808">Transferase</keyword>
<dbReference type="Pfam" id="PF01590">
    <property type="entry name" value="GAF"/>
    <property type="match status" value="1"/>
</dbReference>
<feature type="domain" description="PAC" evidence="24">
    <location>
        <begin position="488"/>
        <end position="539"/>
    </location>
</feature>
<keyword evidence="10 26" id="KW-0418">Kinase</keyword>
<evidence type="ECO:0000256" key="3">
    <source>
        <dbReference type="ARBA" id="ARBA00006402"/>
    </source>
</evidence>
<dbReference type="CDD" id="cd16922">
    <property type="entry name" value="HATPase_EvgS-ArcB-TorS-like"/>
    <property type="match status" value="1"/>
</dbReference>
<feature type="modified residue" description="Phosphohistidine" evidence="17">
    <location>
        <position position="1317"/>
    </location>
</feature>
<evidence type="ECO:0000259" key="21">
    <source>
        <dbReference type="PROSITE" id="PS50109"/>
    </source>
</evidence>